<dbReference type="AlphaFoldDB" id="A0A517YCA2"/>
<sequence precursor="true">MRTGTLTMAVSLTMLLLGVRFAAANAAPIPRPQATSQKAPVVIKTADLSDQGVRAKIVIPARLKPVAEAPRIPGFGPGPRPQGSLAPTPRSIVAAIALSLAAVSVVFVLRGKHVLRTTKAVVLGAAGLLAVLGVAQADIKVPGQPYRGPARPPGDDKPQIMIEYSDEAEEVTLTLSSGK</sequence>
<evidence type="ECO:0000313" key="4">
    <source>
        <dbReference type="Proteomes" id="UP000315017"/>
    </source>
</evidence>
<organism evidence="3 4">
    <name type="scientific">Anatilimnocola aggregata</name>
    <dbReference type="NCBI Taxonomy" id="2528021"/>
    <lineage>
        <taxon>Bacteria</taxon>
        <taxon>Pseudomonadati</taxon>
        <taxon>Planctomycetota</taxon>
        <taxon>Planctomycetia</taxon>
        <taxon>Pirellulales</taxon>
        <taxon>Pirellulaceae</taxon>
        <taxon>Anatilimnocola</taxon>
    </lineage>
</organism>
<keyword evidence="1" id="KW-0472">Membrane</keyword>
<name>A0A517YCA2_9BACT</name>
<feature type="transmembrane region" description="Helical" evidence="1">
    <location>
        <begin position="121"/>
        <end position="139"/>
    </location>
</feature>
<feature type="chain" id="PRO_5022206792" evidence="2">
    <location>
        <begin position="27"/>
        <end position="179"/>
    </location>
</feature>
<keyword evidence="1" id="KW-0812">Transmembrane</keyword>
<dbReference type="Proteomes" id="UP000315017">
    <property type="component" value="Chromosome"/>
</dbReference>
<keyword evidence="2" id="KW-0732">Signal</keyword>
<protein>
    <submittedName>
        <fullName evidence="3">Uncharacterized protein</fullName>
    </submittedName>
</protein>
<dbReference type="KEGG" id="aagg:ETAA8_29640"/>
<keyword evidence="1" id="KW-1133">Transmembrane helix</keyword>
<feature type="signal peptide" evidence="2">
    <location>
        <begin position="1"/>
        <end position="26"/>
    </location>
</feature>
<keyword evidence="4" id="KW-1185">Reference proteome</keyword>
<reference evidence="3 4" key="1">
    <citation type="submission" date="2019-02" db="EMBL/GenBank/DDBJ databases">
        <title>Deep-cultivation of Planctomycetes and their phenomic and genomic characterization uncovers novel biology.</title>
        <authorList>
            <person name="Wiegand S."/>
            <person name="Jogler M."/>
            <person name="Boedeker C."/>
            <person name="Pinto D."/>
            <person name="Vollmers J."/>
            <person name="Rivas-Marin E."/>
            <person name="Kohn T."/>
            <person name="Peeters S.H."/>
            <person name="Heuer A."/>
            <person name="Rast P."/>
            <person name="Oberbeckmann S."/>
            <person name="Bunk B."/>
            <person name="Jeske O."/>
            <person name="Meyerdierks A."/>
            <person name="Storesund J.E."/>
            <person name="Kallscheuer N."/>
            <person name="Luecker S."/>
            <person name="Lage O.M."/>
            <person name="Pohl T."/>
            <person name="Merkel B.J."/>
            <person name="Hornburger P."/>
            <person name="Mueller R.-W."/>
            <person name="Bruemmer F."/>
            <person name="Labrenz M."/>
            <person name="Spormann A.M."/>
            <person name="Op den Camp H."/>
            <person name="Overmann J."/>
            <person name="Amann R."/>
            <person name="Jetten M.S.M."/>
            <person name="Mascher T."/>
            <person name="Medema M.H."/>
            <person name="Devos D.P."/>
            <person name="Kaster A.-K."/>
            <person name="Ovreas L."/>
            <person name="Rohde M."/>
            <person name="Galperin M.Y."/>
            <person name="Jogler C."/>
        </authorList>
    </citation>
    <scope>NUCLEOTIDE SEQUENCE [LARGE SCALE GENOMIC DNA]</scope>
    <source>
        <strain evidence="3 4">ETA_A8</strain>
    </source>
</reference>
<proteinExistence type="predicted"/>
<gene>
    <name evidence="3" type="ORF">ETAA8_29640</name>
</gene>
<dbReference type="EMBL" id="CP036274">
    <property type="protein sequence ID" value="QDU27873.1"/>
    <property type="molecule type" value="Genomic_DNA"/>
</dbReference>
<evidence type="ECO:0000256" key="2">
    <source>
        <dbReference type="SAM" id="SignalP"/>
    </source>
</evidence>
<feature type="transmembrane region" description="Helical" evidence="1">
    <location>
        <begin position="91"/>
        <end position="109"/>
    </location>
</feature>
<evidence type="ECO:0000313" key="3">
    <source>
        <dbReference type="EMBL" id="QDU27873.1"/>
    </source>
</evidence>
<accession>A0A517YCA2</accession>
<dbReference type="RefSeq" id="WP_145089220.1">
    <property type="nucleotide sequence ID" value="NZ_CP036274.1"/>
</dbReference>
<evidence type="ECO:0000256" key="1">
    <source>
        <dbReference type="SAM" id="Phobius"/>
    </source>
</evidence>